<feature type="coiled-coil region" evidence="1">
    <location>
        <begin position="65"/>
        <end position="127"/>
    </location>
</feature>
<evidence type="ECO:0000256" key="2">
    <source>
        <dbReference type="SAM" id="MobiDB-lite"/>
    </source>
</evidence>
<dbReference type="SUPFAM" id="SSF56672">
    <property type="entry name" value="DNA/RNA polymerases"/>
    <property type="match status" value="1"/>
</dbReference>
<proteinExistence type="predicted"/>
<evidence type="ECO:0000259" key="3">
    <source>
        <dbReference type="Pfam" id="PF26215"/>
    </source>
</evidence>
<dbReference type="Proteomes" id="UP000887567">
    <property type="component" value="Unplaced"/>
</dbReference>
<dbReference type="InterPro" id="IPR058912">
    <property type="entry name" value="HTH_animal"/>
</dbReference>
<dbReference type="PANTHER" id="PTHR21301:SF11">
    <property type="entry name" value="GIY-YIG DOMAIN-CONTAINING PROTEIN"/>
    <property type="match status" value="1"/>
</dbReference>
<keyword evidence="5" id="KW-1185">Reference proteome</keyword>
<dbReference type="CDD" id="cd00304">
    <property type="entry name" value="RT_like"/>
    <property type="match status" value="1"/>
</dbReference>
<dbReference type="Gene3D" id="1.20.5.340">
    <property type="match status" value="1"/>
</dbReference>
<sequence length="453" mass="52124">MKSSKNHSKRKKKTNSSSSSISITSPLEKKAKEKECSDDEVFQALDMAGHVAAKLDDITSKLDRLKSIEETIHNVAGSIKALEQKIEKVEENVKEIKQEQQVMDKSLETMNNEIQQLKNDRKRDEFEYYGFQEETNFRGEYYKQIHGTAMGSPISVTVANLVMEIVESRALSTFVSAPKVFKRYVDDTICIIHKDHSIDDFHKCLNDQYKKIKFTIERYSDKGLPFLDTLNTVNQDVSIQVSMYRKKTHTDRYLHFDSHHPSKHKAAVVHTLAYRKESLLSDETSKRKEQEHLEKSLLKNGYPEKFIQRHSVIRKKDNGVKEGKDETKGFAVLPYVKGTTERVQRILQQHNIKCCIKPDKTLRQILSKPKDPVEYEKQSGVVYRIPCDTVLVLRLDVDETVTFESLMRCIEESPKDSTSSSSELEAVKSQNVSSEEHVLLAQLYFQLHVDCSA</sequence>
<organism evidence="4 5">
    <name type="scientific">Exaiptasia diaphana</name>
    <name type="common">Tropical sea anemone</name>
    <name type="synonym">Aiptasia pulchella</name>
    <dbReference type="NCBI Taxonomy" id="2652724"/>
    <lineage>
        <taxon>Eukaryota</taxon>
        <taxon>Metazoa</taxon>
        <taxon>Cnidaria</taxon>
        <taxon>Anthozoa</taxon>
        <taxon>Hexacorallia</taxon>
        <taxon>Actiniaria</taxon>
        <taxon>Aiptasiidae</taxon>
        <taxon>Exaiptasia</taxon>
    </lineage>
</organism>
<dbReference type="EnsemblMetazoa" id="XM_028662565.1">
    <property type="protein sequence ID" value="XP_028518366.1"/>
    <property type="gene ID" value="LOC114576265"/>
</dbReference>
<dbReference type="Pfam" id="PF26215">
    <property type="entry name" value="HTH_animal"/>
    <property type="match status" value="1"/>
</dbReference>
<dbReference type="PANTHER" id="PTHR21301">
    <property type="entry name" value="REVERSE TRANSCRIPTASE"/>
    <property type="match status" value="1"/>
</dbReference>
<keyword evidence="1" id="KW-0175">Coiled coil</keyword>
<dbReference type="OrthoDB" id="6255145at2759"/>
<name>A0A913YWC7_EXADI</name>
<dbReference type="GeneID" id="114576265"/>
<protein>
    <recommendedName>
        <fullName evidence="3">Helix-turn-helix domain-containing protein</fullName>
    </recommendedName>
</protein>
<feature type="region of interest" description="Disordered" evidence="2">
    <location>
        <begin position="1"/>
        <end position="36"/>
    </location>
</feature>
<evidence type="ECO:0000313" key="4">
    <source>
        <dbReference type="EnsemblMetazoa" id="XP_028518366.1"/>
    </source>
</evidence>
<dbReference type="RefSeq" id="XP_028518366.1">
    <property type="nucleotide sequence ID" value="XM_028662565.1"/>
</dbReference>
<feature type="compositionally biased region" description="Low complexity" evidence="2">
    <location>
        <begin position="15"/>
        <end position="25"/>
    </location>
</feature>
<dbReference type="KEGG" id="epa:114576265"/>
<feature type="domain" description="Helix-turn-helix" evidence="3">
    <location>
        <begin position="252"/>
        <end position="310"/>
    </location>
</feature>
<feature type="compositionally biased region" description="Basic residues" evidence="2">
    <location>
        <begin position="1"/>
        <end position="14"/>
    </location>
</feature>
<dbReference type="AlphaFoldDB" id="A0A913YWC7"/>
<evidence type="ECO:0000256" key="1">
    <source>
        <dbReference type="SAM" id="Coils"/>
    </source>
</evidence>
<reference evidence="4" key="1">
    <citation type="submission" date="2022-11" db="UniProtKB">
        <authorList>
            <consortium name="EnsemblMetazoa"/>
        </authorList>
    </citation>
    <scope>IDENTIFICATION</scope>
</reference>
<evidence type="ECO:0000313" key="5">
    <source>
        <dbReference type="Proteomes" id="UP000887567"/>
    </source>
</evidence>
<accession>A0A913YWC7</accession>
<dbReference type="InterPro" id="IPR043502">
    <property type="entry name" value="DNA/RNA_pol_sf"/>
</dbReference>